<feature type="domain" description="PLA2c" evidence="10">
    <location>
        <begin position="61"/>
        <end position="657"/>
    </location>
</feature>
<dbReference type="GO" id="GO:0004622">
    <property type="term" value="F:phosphatidylcholine lysophospholipase activity"/>
    <property type="evidence" value="ECO:0007669"/>
    <property type="project" value="UniProtKB-EC"/>
</dbReference>
<proteinExistence type="inferred from homology"/>
<evidence type="ECO:0000256" key="5">
    <source>
        <dbReference type="ARBA" id="ARBA00022963"/>
    </source>
</evidence>
<comment type="similarity">
    <text evidence="1 9">Belongs to the lysophospholipase family.</text>
</comment>
<evidence type="ECO:0000256" key="8">
    <source>
        <dbReference type="PROSITE-ProRule" id="PRU00555"/>
    </source>
</evidence>
<keyword evidence="7" id="KW-0325">Glycoprotein</keyword>
<dbReference type="AlphaFoldDB" id="A0A1A0HFS9"/>
<evidence type="ECO:0000256" key="2">
    <source>
        <dbReference type="ARBA" id="ARBA00013274"/>
    </source>
</evidence>
<reference evidence="11 12" key="1">
    <citation type="submission" date="2016-05" db="EMBL/GenBank/DDBJ databases">
        <title>Comparative genomics of biotechnologically important yeasts.</title>
        <authorList>
            <consortium name="DOE Joint Genome Institute"/>
            <person name="Riley R."/>
            <person name="Haridas S."/>
            <person name="Wolfe K.H."/>
            <person name="Lopes M.R."/>
            <person name="Hittinger C.T."/>
            <person name="Goker M."/>
            <person name="Salamov A."/>
            <person name="Wisecaver J."/>
            <person name="Long T.M."/>
            <person name="Aerts A.L."/>
            <person name="Barry K."/>
            <person name="Choi C."/>
            <person name="Clum A."/>
            <person name="Coughlan A.Y."/>
            <person name="Deshpande S."/>
            <person name="Douglass A.P."/>
            <person name="Hanson S.J."/>
            <person name="Klenk H.-P."/>
            <person name="LaButti K."/>
            <person name="Lapidus A."/>
            <person name="Lindquist E."/>
            <person name="Lipzen A."/>
            <person name="Meier-kolthoff J.P."/>
            <person name="Ohm R.A."/>
            <person name="Otillar R.P."/>
            <person name="Pangilinan J."/>
            <person name="Peng Y."/>
            <person name="Rokas A."/>
            <person name="Rosa C.A."/>
            <person name="Scheuner C."/>
            <person name="Sibirny A.A."/>
            <person name="Slot J.C."/>
            <person name="Stielow J.B."/>
            <person name="Sun H."/>
            <person name="Kurtzman C.P."/>
            <person name="Blackwell M."/>
            <person name="Grigoriev I.V."/>
            <person name="Jeffries T.W."/>
        </authorList>
    </citation>
    <scope>NUCLEOTIDE SEQUENCE [LARGE SCALE GENOMIC DNA]</scope>
    <source>
        <strain evidence="11 12">NRRL YB-4993</strain>
    </source>
</reference>
<dbReference type="GO" id="GO:0005829">
    <property type="term" value="C:cytosol"/>
    <property type="evidence" value="ECO:0007669"/>
    <property type="project" value="TreeGrafter"/>
</dbReference>
<evidence type="ECO:0000259" key="10">
    <source>
        <dbReference type="PROSITE" id="PS51210"/>
    </source>
</evidence>
<dbReference type="GO" id="GO:0005783">
    <property type="term" value="C:endoplasmic reticulum"/>
    <property type="evidence" value="ECO:0007669"/>
    <property type="project" value="TreeGrafter"/>
</dbReference>
<dbReference type="Gene3D" id="3.40.1090.10">
    <property type="entry name" value="Cytosolic phospholipase A2 catalytic domain"/>
    <property type="match status" value="1"/>
</dbReference>
<dbReference type="SMART" id="SM00022">
    <property type="entry name" value="PLAc"/>
    <property type="match status" value="1"/>
</dbReference>
<organism evidence="11 12">
    <name type="scientific">Metschnikowia bicuspidata var. bicuspidata NRRL YB-4993</name>
    <dbReference type="NCBI Taxonomy" id="869754"/>
    <lineage>
        <taxon>Eukaryota</taxon>
        <taxon>Fungi</taxon>
        <taxon>Dikarya</taxon>
        <taxon>Ascomycota</taxon>
        <taxon>Saccharomycotina</taxon>
        <taxon>Pichiomycetes</taxon>
        <taxon>Metschnikowiaceae</taxon>
        <taxon>Metschnikowia</taxon>
    </lineage>
</organism>
<dbReference type="EMBL" id="LXTC01000001">
    <property type="protein sequence ID" value="OBA23014.1"/>
    <property type="molecule type" value="Genomic_DNA"/>
</dbReference>
<dbReference type="PANTHER" id="PTHR10728">
    <property type="entry name" value="CYTOSOLIC PHOSPHOLIPASE A2"/>
    <property type="match status" value="1"/>
</dbReference>
<evidence type="ECO:0000313" key="11">
    <source>
        <dbReference type="EMBL" id="OBA23014.1"/>
    </source>
</evidence>
<dbReference type="STRING" id="869754.A0A1A0HFS9"/>
<evidence type="ECO:0000256" key="6">
    <source>
        <dbReference type="ARBA" id="ARBA00023098"/>
    </source>
</evidence>
<name>A0A1A0HFS9_9ASCO</name>
<keyword evidence="3" id="KW-0732">Signal</keyword>
<dbReference type="InterPro" id="IPR016035">
    <property type="entry name" value="Acyl_Trfase/lysoPLipase"/>
</dbReference>
<dbReference type="PROSITE" id="PS51210">
    <property type="entry name" value="PLA2C"/>
    <property type="match status" value="1"/>
</dbReference>
<evidence type="ECO:0000256" key="9">
    <source>
        <dbReference type="RuleBase" id="RU362103"/>
    </source>
</evidence>
<dbReference type="SUPFAM" id="SSF52151">
    <property type="entry name" value="FabD/lysophospholipase-like"/>
    <property type="match status" value="1"/>
</dbReference>
<dbReference type="RefSeq" id="XP_018713495.1">
    <property type="nucleotide sequence ID" value="XM_018855437.1"/>
</dbReference>
<dbReference type="EC" id="3.1.1.5" evidence="2 9"/>
<gene>
    <name evidence="11" type="ORF">METBIDRAFT_29559</name>
</gene>
<accession>A0A1A0HFS9</accession>
<keyword evidence="4 8" id="KW-0378">Hydrolase</keyword>
<keyword evidence="5 8" id="KW-0442">Lipid degradation</keyword>
<dbReference type="GO" id="GO:0005576">
    <property type="term" value="C:extracellular region"/>
    <property type="evidence" value="ECO:0007669"/>
    <property type="project" value="TreeGrafter"/>
</dbReference>
<dbReference type="GO" id="GO:0046475">
    <property type="term" value="P:glycerophospholipid catabolic process"/>
    <property type="evidence" value="ECO:0007669"/>
    <property type="project" value="TreeGrafter"/>
</dbReference>
<evidence type="ECO:0000256" key="4">
    <source>
        <dbReference type="ARBA" id="ARBA00022801"/>
    </source>
</evidence>
<keyword evidence="6 8" id="KW-0443">Lipid metabolism</keyword>
<protein>
    <recommendedName>
        <fullName evidence="2 9">Lysophospholipase</fullName>
        <ecNumber evidence="2 9">3.1.1.5</ecNumber>
    </recommendedName>
</protein>
<evidence type="ECO:0000256" key="1">
    <source>
        <dbReference type="ARBA" id="ARBA00008780"/>
    </source>
</evidence>
<comment type="catalytic activity">
    <reaction evidence="9">
        <text>a 1-acyl-sn-glycero-3-phosphocholine + H2O = sn-glycerol 3-phosphocholine + a fatty acid + H(+)</text>
        <dbReference type="Rhea" id="RHEA:15177"/>
        <dbReference type="ChEBI" id="CHEBI:15377"/>
        <dbReference type="ChEBI" id="CHEBI:15378"/>
        <dbReference type="ChEBI" id="CHEBI:16870"/>
        <dbReference type="ChEBI" id="CHEBI:28868"/>
        <dbReference type="ChEBI" id="CHEBI:58168"/>
        <dbReference type="EC" id="3.1.1.5"/>
    </reaction>
</comment>
<dbReference type="Proteomes" id="UP000092555">
    <property type="component" value="Unassembled WGS sequence"/>
</dbReference>
<comment type="caution">
    <text evidence="11">The sequence shown here is derived from an EMBL/GenBank/DDBJ whole genome shotgun (WGS) entry which is preliminary data.</text>
</comment>
<dbReference type="OrthoDB" id="4084751at2759"/>
<evidence type="ECO:0000313" key="12">
    <source>
        <dbReference type="Proteomes" id="UP000092555"/>
    </source>
</evidence>
<dbReference type="GO" id="GO:0005886">
    <property type="term" value="C:plasma membrane"/>
    <property type="evidence" value="ECO:0007669"/>
    <property type="project" value="TreeGrafter"/>
</dbReference>
<dbReference type="InterPro" id="IPR002642">
    <property type="entry name" value="LysoPLipase_cat_dom"/>
</dbReference>
<dbReference type="Pfam" id="PF01735">
    <property type="entry name" value="PLA2_B"/>
    <property type="match status" value="2"/>
</dbReference>
<sequence>MRDSKTASFMLPSEKRIFMVHNTLTPLASLGFSSNMRIRNLIQLVAASGLAFSGYAPLPIPCPEKDTFIRAGDSISDQEAAWLQARHVKTDAAIEAYLERVGVPYPPELTLDSEKRHRPIKIGLGFSGGGLRALFVGAGEMAAIDNRTTLANENGLGGILQSASYIASLSGGAWLLASLIHQDWPPVEEVLFENSYNIWNYTAWNTFFVKSRPMELLHSLASGDYEEALTHVPWWNSPRGKGLKTDLKLKKNAGFPVSLTDAWGRLMAHSLFEKDSDNWLESATWAGIREIPAFANQDMPFPIITALARSKNSTKYDINSPVIEFNPYEMGSFGTAVNTFHDIRYLGTNVSNGKPQGECYTGFDNVAFVVGTSSSLFNQFLNTLVCPGCTQLNKIVKYVVEKFLKFVSRRLLDVAWYRPSPFYASEYAASRDIAESDTLYLMDGGLAGEVVPLSTLAVKERELDLVISFDNNGPEWPDGKSLVRTYEIQSTEEGASTVCPYVPGQSSFLYFNLTTKPTFFGCDASNLTALVKDGVVPPLVIYMANRPYEYFSNTSTFKFTYTDNQKKGMVANGFDIASRNNMTQLRGHFLDETDEKIETDAETAYPYTSGLEPDSLPNWQTCVGCAIVRRAEERSGVRQSDPCKKCFQHYCWDGRVYEDAAYRPPVNFTDDGYTNEPMVLDKHNVYVHQESPTNALTNKLFPWLSKNIPWWPF</sequence>
<dbReference type="GO" id="GO:0004623">
    <property type="term" value="F:phospholipase A2 activity"/>
    <property type="evidence" value="ECO:0007669"/>
    <property type="project" value="TreeGrafter"/>
</dbReference>
<keyword evidence="12" id="KW-1185">Reference proteome</keyword>
<dbReference type="PANTHER" id="PTHR10728:SF33">
    <property type="entry name" value="LYSOPHOSPHOLIPASE 1-RELATED"/>
    <property type="match status" value="1"/>
</dbReference>
<dbReference type="GeneID" id="30028413"/>
<evidence type="ECO:0000256" key="7">
    <source>
        <dbReference type="ARBA" id="ARBA00023180"/>
    </source>
</evidence>
<evidence type="ECO:0000256" key="3">
    <source>
        <dbReference type="ARBA" id="ARBA00022729"/>
    </source>
</evidence>